<dbReference type="Gene3D" id="3.20.20.220">
    <property type="match status" value="2"/>
</dbReference>
<comment type="catalytic activity">
    <reaction evidence="6">
        <text>L-proline + a quinone = (S)-1-pyrroline-5-carboxylate + a quinol + H(+)</text>
        <dbReference type="Rhea" id="RHEA:23784"/>
        <dbReference type="ChEBI" id="CHEBI:15378"/>
        <dbReference type="ChEBI" id="CHEBI:17388"/>
        <dbReference type="ChEBI" id="CHEBI:24646"/>
        <dbReference type="ChEBI" id="CHEBI:60039"/>
        <dbReference type="ChEBI" id="CHEBI:132124"/>
        <dbReference type="EC" id="1.5.5.2"/>
    </reaction>
</comment>
<evidence type="ECO:0000256" key="6">
    <source>
        <dbReference type="RuleBase" id="RU364054"/>
    </source>
</evidence>
<organism evidence="9 10">
    <name type="scientific">Mycoemilia scoparia</name>
    <dbReference type="NCBI Taxonomy" id="417184"/>
    <lineage>
        <taxon>Eukaryota</taxon>
        <taxon>Fungi</taxon>
        <taxon>Fungi incertae sedis</taxon>
        <taxon>Zoopagomycota</taxon>
        <taxon>Kickxellomycotina</taxon>
        <taxon>Kickxellomycetes</taxon>
        <taxon>Kickxellales</taxon>
        <taxon>Kickxellaceae</taxon>
        <taxon>Mycoemilia</taxon>
    </lineage>
</organism>
<comment type="caution">
    <text evidence="9">The sequence shown here is derived from an EMBL/GenBank/DDBJ whole genome shotgun (WGS) entry which is preliminary data.</text>
</comment>
<evidence type="ECO:0000256" key="4">
    <source>
        <dbReference type="ARBA" id="ARBA00023002"/>
    </source>
</evidence>
<evidence type="ECO:0000256" key="5">
    <source>
        <dbReference type="ARBA" id="ARBA00023062"/>
    </source>
</evidence>
<evidence type="ECO:0000313" key="10">
    <source>
        <dbReference type="Proteomes" id="UP001150538"/>
    </source>
</evidence>
<dbReference type="SUPFAM" id="SSF47473">
    <property type="entry name" value="EF-hand"/>
    <property type="match status" value="1"/>
</dbReference>
<reference evidence="9" key="1">
    <citation type="submission" date="2022-07" db="EMBL/GenBank/DDBJ databases">
        <title>Phylogenomic reconstructions and comparative analyses of Kickxellomycotina fungi.</title>
        <authorList>
            <person name="Reynolds N.K."/>
            <person name="Stajich J.E."/>
            <person name="Barry K."/>
            <person name="Grigoriev I.V."/>
            <person name="Crous P."/>
            <person name="Smith M.E."/>
        </authorList>
    </citation>
    <scope>NUCLEOTIDE SEQUENCE</scope>
    <source>
        <strain evidence="9">NBRC 100468</strain>
    </source>
</reference>
<proteinExistence type="inferred from homology"/>
<evidence type="ECO:0000259" key="8">
    <source>
        <dbReference type="PROSITE" id="PS50222"/>
    </source>
</evidence>
<keyword evidence="10" id="KW-1185">Reference proteome</keyword>
<accession>A0A9W8A6W4</accession>
<dbReference type="OrthoDB" id="5464at2759"/>
<feature type="domain" description="EF-hand" evidence="8">
    <location>
        <begin position="295"/>
        <end position="330"/>
    </location>
</feature>
<dbReference type="GO" id="GO:0010133">
    <property type="term" value="P:L-proline catabolic process to L-glutamate"/>
    <property type="evidence" value="ECO:0007669"/>
    <property type="project" value="TreeGrafter"/>
</dbReference>
<dbReference type="InterPro" id="IPR018247">
    <property type="entry name" value="EF_Hand_1_Ca_BS"/>
</dbReference>
<dbReference type="InterPro" id="IPR015659">
    <property type="entry name" value="Proline_oxidase"/>
</dbReference>
<dbReference type="GO" id="GO:0004657">
    <property type="term" value="F:proline dehydrogenase activity"/>
    <property type="evidence" value="ECO:0007669"/>
    <property type="project" value="UniProtKB-EC"/>
</dbReference>
<dbReference type="PANTHER" id="PTHR13914">
    <property type="entry name" value="PROLINE OXIDASE"/>
    <property type="match status" value="1"/>
</dbReference>
<gene>
    <name evidence="9" type="primary">PUT1</name>
    <name evidence="9" type="ORF">H4219_001054</name>
</gene>
<name>A0A9W8A6W4_9FUNG</name>
<evidence type="ECO:0000256" key="3">
    <source>
        <dbReference type="ARBA" id="ARBA00022837"/>
    </source>
</evidence>
<protein>
    <recommendedName>
        <fullName evidence="2 6">Proline dehydrogenase</fullName>
        <ecNumber evidence="2 6">1.5.5.2</ecNumber>
    </recommendedName>
</protein>
<dbReference type="GO" id="GO:0005739">
    <property type="term" value="C:mitochondrion"/>
    <property type="evidence" value="ECO:0007669"/>
    <property type="project" value="TreeGrafter"/>
</dbReference>
<dbReference type="SUPFAM" id="SSF51730">
    <property type="entry name" value="FAD-linked oxidoreductase"/>
    <property type="match status" value="1"/>
</dbReference>
<feature type="domain" description="EF-hand" evidence="8">
    <location>
        <begin position="332"/>
        <end position="367"/>
    </location>
</feature>
<keyword evidence="5 6" id="KW-0642">Proline metabolism</keyword>
<dbReference type="EC" id="1.5.5.2" evidence="2 6"/>
<dbReference type="AlphaFoldDB" id="A0A9W8A6W4"/>
<keyword evidence="6" id="KW-0274">FAD</keyword>
<sequence length="670" mass="73695">MPILTPPLAIQSPGEKPVPKEKTLGAMAKSISPLAVPYRFPTRLSFRSGSRLLYSTTNTPLHSRLNTSTNDASQQSPVVTPMHKTSPAALETTRSLSNEVGGLAPAASIDPFMPGEDLAPQEAPPGTLATGPPGGFPMLIPDPTLPLRSKTTLELLNSAFVYKMCTQAWLVKIAPHLISMASTLRLSWLVNFVTRHTFFAKFCAGETESEIVRTMRKLKGFGIGSILDVSIEADLSDENAKADPAELRARWNVKADVLAKEYERSIELASQEPGSFAALKVTGLTGPDVLYRLSQPHRPMHAAFASADSNKDGSINYSEFKKSVLPTMPGFDKVSSSSAIFSMIDADNDGLIDWLDIEMSLSVANDYARPLYMGKKGYGAQSESDFEDYDLLMARLNALADFAKSMNVRLMIDAEHSYFQPLIDNAALSLQTRFNKFDPSIPEYLQAPLVFNTYQMYAKNGLSNLKKDWERSQREGWAFGAKLVRGAYMHLERERASQMGYPSPINDTIEDTHAMYNAGVEFLLDKIASLQNDVLQPSPIAENTIQVQNPAVFVATHNANSIEKTIQKAKVFGIPAQSRTVMVGQLLGMHDDVSYTLGRDGYSIYKYVPYGPVGEVLPYLIRRAQENSAVLGTIQREVDNIKTELKHRIFGGARETRANNSTRSSSVSST</sequence>
<dbReference type="Proteomes" id="UP001150538">
    <property type="component" value="Unassembled WGS sequence"/>
</dbReference>
<dbReference type="PANTHER" id="PTHR13914:SF0">
    <property type="entry name" value="PROLINE DEHYDROGENASE 1, MITOCHONDRIAL"/>
    <property type="match status" value="1"/>
</dbReference>
<evidence type="ECO:0000256" key="2">
    <source>
        <dbReference type="ARBA" id="ARBA00012695"/>
    </source>
</evidence>
<dbReference type="InterPro" id="IPR002872">
    <property type="entry name" value="Proline_DH_dom"/>
</dbReference>
<comment type="similarity">
    <text evidence="1 6">Belongs to the proline oxidase family.</text>
</comment>
<dbReference type="PROSITE" id="PS00018">
    <property type="entry name" value="EF_HAND_1"/>
    <property type="match status" value="2"/>
</dbReference>
<dbReference type="GO" id="GO:0005509">
    <property type="term" value="F:calcium ion binding"/>
    <property type="evidence" value="ECO:0007669"/>
    <property type="project" value="InterPro"/>
</dbReference>
<evidence type="ECO:0000256" key="7">
    <source>
        <dbReference type="SAM" id="MobiDB-lite"/>
    </source>
</evidence>
<comment type="function">
    <text evidence="6">Converts proline to delta-1-pyrroline-5-carboxylate.</text>
</comment>
<evidence type="ECO:0000256" key="1">
    <source>
        <dbReference type="ARBA" id="ARBA00005869"/>
    </source>
</evidence>
<dbReference type="InterPro" id="IPR002048">
    <property type="entry name" value="EF_hand_dom"/>
</dbReference>
<comment type="cofactor">
    <cofactor evidence="6">
        <name>FAD</name>
        <dbReference type="ChEBI" id="CHEBI:57692"/>
    </cofactor>
</comment>
<feature type="region of interest" description="Disordered" evidence="7">
    <location>
        <begin position="60"/>
        <end position="87"/>
    </location>
</feature>
<keyword evidence="6" id="KW-0285">Flavoprotein</keyword>
<dbReference type="InterPro" id="IPR011992">
    <property type="entry name" value="EF-hand-dom_pair"/>
</dbReference>
<dbReference type="EMBL" id="JANBPU010000009">
    <property type="protein sequence ID" value="KAJ1920818.1"/>
    <property type="molecule type" value="Genomic_DNA"/>
</dbReference>
<keyword evidence="4 6" id="KW-0560">Oxidoreductase</keyword>
<dbReference type="PROSITE" id="PS50222">
    <property type="entry name" value="EF_HAND_2"/>
    <property type="match status" value="2"/>
</dbReference>
<dbReference type="Pfam" id="PF01619">
    <property type="entry name" value="Pro_dh"/>
    <property type="match status" value="1"/>
</dbReference>
<feature type="compositionally biased region" description="Polar residues" evidence="7">
    <location>
        <begin position="60"/>
        <end position="78"/>
    </location>
</feature>
<keyword evidence="3" id="KW-0106">Calcium</keyword>
<dbReference type="GO" id="GO:0071949">
    <property type="term" value="F:FAD binding"/>
    <property type="evidence" value="ECO:0007669"/>
    <property type="project" value="TreeGrafter"/>
</dbReference>
<dbReference type="InterPro" id="IPR029041">
    <property type="entry name" value="FAD-linked_oxidoreductase-like"/>
</dbReference>
<evidence type="ECO:0000313" key="9">
    <source>
        <dbReference type="EMBL" id="KAJ1920818.1"/>
    </source>
</evidence>